<dbReference type="InterPro" id="IPR042160">
    <property type="entry name" value="HD-Zip_IV"/>
</dbReference>
<dbReference type="Pfam" id="PF25797">
    <property type="entry name" value="PDF2_C"/>
    <property type="match status" value="1"/>
</dbReference>
<dbReference type="InterPro" id="IPR057993">
    <property type="entry name" value="HD-Zip_IV_C"/>
</dbReference>
<feature type="domain" description="HD-Zip IV C-terminal" evidence="1">
    <location>
        <begin position="1"/>
        <end position="77"/>
    </location>
</feature>
<dbReference type="PANTHER" id="PTHR45654:SF77">
    <property type="entry name" value="HOMEOBOX-LEUCINE ZIPPER PROTEIN MERISTEM L1"/>
    <property type="match status" value="1"/>
</dbReference>
<sequence>MLQDSRVDPTASYVVHATIDMLSVNVVLGGGDSSYVALLPSGFAILPDGPIKGQRRSGGSLITVALQVLVVTCTIDKINNTLITKSS</sequence>
<name>A0AAV6W2S5_9LAMI</name>
<protein>
    <recommendedName>
        <fullName evidence="1">HD-Zip IV C-terminal domain-containing protein</fullName>
    </recommendedName>
</protein>
<dbReference type="Proteomes" id="UP000826271">
    <property type="component" value="Unassembled WGS sequence"/>
</dbReference>
<evidence type="ECO:0000313" key="2">
    <source>
        <dbReference type="EMBL" id="KAG8364603.1"/>
    </source>
</evidence>
<evidence type="ECO:0000259" key="1">
    <source>
        <dbReference type="Pfam" id="PF25797"/>
    </source>
</evidence>
<dbReference type="AlphaFoldDB" id="A0AAV6W2S5"/>
<gene>
    <name evidence="2" type="ORF">BUALT_Bualt18G0014400</name>
</gene>
<keyword evidence="3" id="KW-1185">Reference proteome</keyword>
<accession>A0AAV6W2S5</accession>
<reference evidence="2" key="1">
    <citation type="submission" date="2019-10" db="EMBL/GenBank/DDBJ databases">
        <authorList>
            <person name="Zhang R."/>
            <person name="Pan Y."/>
            <person name="Wang J."/>
            <person name="Ma R."/>
            <person name="Yu S."/>
        </authorList>
    </citation>
    <scope>NUCLEOTIDE SEQUENCE</scope>
    <source>
        <strain evidence="2">LA-IB0</strain>
        <tissue evidence="2">Leaf</tissue>
    </source>
</reference>
<proteinExistence type="predicted"/>
<dbReference type="PANTHER" id="PTHR45654">
    <property type="entry name" value="HOMEOBOX-LEUCINE ZIPPER PROTEIN MERISTEM L1"/>
    <property type="match status" value="1"/>
</dbReference>
<organism evidence="2 3">
    <name type="scientific">Buddleja alternifolia</name>
    <dbReference type="NCBI Taxonomy" id="168488"/>
    <lineage>
        <taxon>Eukaryota</taxon>
        <taxon>Viridiplantae</taxon>
        <taxon>Streptophyta</taxon>
        <taxon>Embryophyta</taxon>
        <taxon>Tracheophyta</taxon>
        <taxon>Spermatophyta</taxon>
        <taxon>Magnoliopsida</taxon>
        <taxon>eudicotyledons</taxon>
        <taxon>Gunneridae</taxon>
        <taxon>Pentapetalae</taxon>
        <taxon>asterids</taxon>
        <taxon>lamiids</taxon>
        <taxon>Lamiales</taxon>
        <taxon>Scrophulariaceae</taxon>
        <taxon>Buddlejeae</taxon>
        <taxon>Buddleja</taxon>
    </lineage>
</organism>
<dbReference type="EMBL" id="WHWC01000018">
    <property type="protein sequence ID" value="KAG8364603.1"/>
    <property type="molecule type" value="Genomic_DNA"/>
</dbReference>
<evidence type="ECO:0000313" key="3">
    <source>
        <dbReference type="Proteomes" id="UP000826271"/>
    </source>
</evidence>
<comment type="caution">
    <text evidence="2">The sequence shown here is derived from an EMBL/GenBank/DDBJ whole genome shotgun (WGS) entry which is preliminary data.</text>
</comment>